<evidence type="ECO:0000313" key="2">
    <source>
        <dbReference type="Proteomes" id="UP000076066"/>
    </source>
</evidence>
<protein>
    <submittedName>
        <fullName evidence="1">Uncharacterized protein</fullName>
    </submittedName>
</protein>
<keyword evidence="2" id="KW-1185">Reference proteome</keyword>
<sequence>MFGPDPFMREALSILSGAATWHEFRSSLVERGLDKRLDPDAMMLLITAWNMGQAQKLTDAALIEELDFWASGGSFKTHLNGWQAISPAALVEEAGRRGWFTKRMTSSAVVNPPDHSPIVIRSLDTIAVPPPT</sequence>
<name>A0A143DCS2_9PROT</name>
<dbReference type="EMBL" id="CP014525">
    <property type="protein sequence ID" value="AMW34534.1"/>
    <property type="molecule type" value="Genomic_DNA"/>
</dbReference>
<proteinExistence type="predicted"/>
<dbReference type="OrthoDB" id="7358387at2"/>
<reference evidence="1 2" key="1">
    <citation type="submission" date="2016-02" db="EMBL/GenBank/DDBJ databases">
        <title>Complete Genome of H5569, the type strain of the newly described species Haematospirillium jordaniae.</title>
        <authorList>
            <person name="Nicholson A.C."/>
            <person name="Humrighouse B.W."/>
            <person name="Loparov V."/>
            <person name="McQuiston J.R."/>
        </authorList>
    </citation>
    <scope>NUCLEOTIDE SEQUENCE [LARGE SCALE GENOMIC DNA]</scope>
    <source>
        <strain evidence="1 2">H5569</strain>
    </source>
</reference>
<dbReference type="KEGG" id="hjo:AY555_04325"/>
<dbReference type="AlphaFoldDB" id="A0A143DCS2"/>
<accession>A0A143DCS2</accession>
<dbReference type="RefSeq" id="WP_066133919.1">
    <property type="nucleotide sequence ID" value="NZ_CP014525.1"/>
</dbReference>
<dbReference type="STRING" id="1549855.AY555_04325"/>
<dbReference type="GeneID" id="53316377"/>
<gene>
    <name evidence="1" type="ORF">AY555_04325</name>
</gene>
<organism evidence="1 2">
    <name type="scientific">Haematospirillum jordaniae</name>
    <dbReference type="NCBI Taxonomy" id="1549855"/>
    <lineage>
        <taxon>Bacteria</taxon>
        <taxon>Pseudomonadati</taxon>
        <taxon>Pseudomonadota</taxon>
        <taxon>Alphaproteobacteria</taxon>
        <taxon>Rhodospirillales</taxon>
        <taxon>Novispirillaceae</taxon>
        <taxon>Haematospirillum</taxon>
    </lineage>
</organism>
<dbReference type="Proteomes" id="UP000076066">
    <property type="component" value="Chromosome"/>
</dbReference>
<evidence type="ECO:0000313" key="1">
    <source>
        <dbReference type="EMBL" id="AMW34534.1"/>
    </source>
</evidence>